<dbReference type="RefSeq" id="WP_059751017.1">
    <property type="nucleotide sequence ID" value="NZ_LOXM01000108.1"/>
</dbReference>
<evidence type="ECO:0000256" key="1">
    <source>
        <dbReference type="ARBA" id="ARBA00001933"/>
    </source>
</evidence>
<keyword evidence="2" id="KW-0663">Pyridoxal phosphate</keyword>
<comment type="caution">
    <text evidence="4">The sequence shown here is derived from an EMBL/GenBank/DDBJ whole genome shotgun (WGS) entry which is preliminary data.</text>
</comment>
<evidence type="ECO:0000313" key="5">
    <source>
        <dbReference type="Proteomes" id="UP000064029"/>
    </source>
</evidence>
<dbReference type="PROSITE" id="PS00901">
    <property type="entry name" value="CYS_SYNTHASE"/>
    <property type="match status" value="1"/>
</dbReference>
<dbReference type="GO" id="GO:0006535">
    <property type="term" value="P:cysteine biosynthetic process from serine"/>
    <property type="evidence" value="ECO:0007669"/>
    <property type="project" value="InterPro"/>
</dbReference>
<protein>
    <recommendedName>
        <fullName evidence="3">Tryptophan synthase beta chain-like PALP domain-containing protein</fullName>
    </recommendedName>
</protein>
<proteinExistence type="predicted"/>
<comment type="cofactor">
    <cofactor evidence="1">
        <name>pyridoxal 5'-phosphate</name>
        <dbReference type="ChEBI" id="CHEBI:597326"/>
    </cofactor>
</comment>
<dbReference type="InterPro" id="IPR050214">
    <property type="entry name" value="Cys_Synth/Cystath_Beta-Synth"/>
</dbReference>
<dbReference type="InterPro" id="IPR001926">
    <property type="entry name" value="TrpB-like_PALP"/>
</dbReference>
<name>A0A103RJ64_9BURK</name>
<dbReference type="Gene3D" id="3.40.50.1100">
    <property type="match status" value="2"/>
</dbReference>
<dbReference type="InterPro" id="IPR001216">
    <property type="entry name" value="P-phosphate_BS"/>
</dbReference>
<dbReference type="Pfam" id="PF00291">
    <property type="entry name" value="PALP"/>
    <property type="match status" value="1"/>
</dbReference>
<dbReference type="Proteomes" id="UP000064029">
    <property type="component" value="Unassembled WGS sequence"/>
</dbReference>
<dbReference type="GO" id="GO:0016765">
    <property type="term" value="F:transferase activity, transferring alkyl or aryl (other than methyl) groups"/>
    <property type="evidence" value="ECO:0007669"/>
    <property type="project" value="UniProtKB-ARBA"/>
</dbReference>
<evidence type="ECO:0000313" key="4">
    <source>
        <dbReference type="EMBL" id="KVG68754.1"/>
    </source>
</evidence>
<organism evidence="4 5">
    <name type="scientific">Burkholderia ubonensis</name>
    <dbReference type="NCBI Taxonomy" id="101571"/>
    <lineage>
        <taxon>Bacteria</taxon>
        <taxon>Pseudomonadati</taxon>
        <taxon>Pseudomonadota</taxon>
        <taxon>Betaproteobacteria</taxon>
        <taxon>Burkholderiales</taxon>
        <taxon>Burkholderiaceae</taxon>
        <taxon>Burkholderia</taxon>
        <taxon>Burkholderia cepacia complex</taxon>
    </lineage>
</organism>
<evidence type="ECO:0000256" key="2">
    <source>
        <dbReference type="ARBA" id="ARBA00022898"/>
    </source>
</evidence>
<feature type="domain" description="Tryptophan synthase beta chain-like PALP" evidence="3">
    <location>
        <begin position="15"/>
        <end position="303"/>
    </location>
</feature>
<dbReference type="PANTHER" id="PTHR10314">
    <property type="entry name" value="CYSTATHIONINE BETA-SYNTHASE"/>
    <property type="match status" value="1"/>
</dbReference>
<accession>A0A103RJ64</accession>
<evidence type="ECO:0000259" key="3">
    <source>
        <dbReference type="Pfam" id="PF00291"/>
    </source>
</evidence>
<reference evidence="4 5" key="1">
    <citation type="submission" date="2015-11" db="EMBL/GenBank/DDBJ databases">
        <title>Expanding the genomic diversity of Burkholderia species for the development of highly accurate diagnostics.</title>
        <authorList>
            <person name="Sahl J."/>
            <person name="Keim P."/>
            <person name="Wagner D."/>
        </authorList>
    </citation>
    <scope>NUCLEOTIDE SEQUENCE [LARGE SCALE GENOMIC DNA]</scope>
    <source>
        <strain evidence="4 5">MSMB2036</strain>
    </source>
</reference>
<dbReference type="InterPro" id="IPR036052">
    <property type="entry name" value="TrpB-like_PALP_sf"/>
</dbReference>
<sequence length="315" mass="33928">MRARHPALDDFHRRLGNTELIEVPGHAGGATILAKLEWQNPAGSVKDRVAYALLCDALTKHGDRPLEALRILEYSGGNLAGALSSLCCELGIAACFVLSSSAPGSLLEKLRARRASVELVDRERGFYAVVQRALEMAAHDRAWTLLYQHRNVVNIDTHSQTTGAEIVAQLGERVPAAWVASIGTGGTLIGVARMLDTVYPSLRVVGATPAELPYGSAEPPNGLPKYAGSGGMGNGVCQPFVRAYRRPIEHRTVSFDDSLKGMVEFHRLTGTAIGTSAAANWLVAREIARDLPREATVVTLFPDAGTPEEWKRARS</sequence>
<gene>
    <name evidence="4" type="ORF">WJ33_23375</name>
</gene>
<dbReference type="SUPFAM" id="SSF53686">
    <property type="entry name" value="Tryptophan synthase beta subunit-like PLP-dependent enzymes"/>
    <property type="match status" value="1"/>
</dbReference>
<dbReference type="AlphaFoldDB" id="A0A103RJ64"/>
<dbReference type="EMBL" id="LOXM01000108">
    <property type="protein sequence ID" value="KVG68754.1"/>
    <property type="molecule type" value="Genomic_DNA"/>
</dbReference>